<feature type="compositionally biased region" description="Low complexity" evidence="1">
    <location>
        <begin position="181"/>
        <end position="198"/>
    </location>
</feature>
<feature type="compositionally biased region" description="Basic residues" evidence="1">
    <location>
        <begin position="110"/>
        <end position="121"/>
    </location>
</feature>
<feature type="compositionally biased region" description="Low complexity" evidence="1">
    <location>
        <begin position="266"/>
        <end position="294"/>
    </location>
</feature>
<feature type="compositionally biased region" description="Low complexity" evidence="1">
    <location>
        <begin position="343"/>
        <end position="357"/>
    </location>
</feature>
<feature type="region of interest" description="Disordered" evidence="1">
    <location>
        <begin position="105"/>
        <end position="154"/>
    </location>
</feature>
<evidence type="ECO:0000313" key="3">
    <source>
        <dbReference type="Proteomes" id="UP000001699"/>
    </source>
</evidence>
<dbReference type="AlphaFoldDB" id="B0XNA6"/>
<feature type="compositionally biased region" description="Polar residues" evidence="1">
    <location>
        <begin position="256"/>
        <end position="265"/>
    </location>
</feature>
<keyword evidence="3" id="KW-1185">Reference proteome</keyword>
<feature type="region of interest" description="Disordered" evidence="1">
    <location>
        <begin position="343"/>
        <end position="367"/>
    </location>
</feature>
<feature type="region of interest" description="Disordered" evidence="1">
    <location>
        <begin position="168"/>
        <end position="199"/>
    </location>
</feature>
<accession>B0XNA6</accession>
<feature type="region of interest" description="Disordered" evidence="1">
    <location>
        <begin position="216"/>
        <end position="302"/>
    </location>
</feature>
<dbReference type="EMBL" id="DS499594">
    <property type="protein sequence ID" value="EDP55731.1"/>
    <property type="molecule type" value="Genomic_DNA"/>
</dbReference>
<evidence type="ECO:0000313" key="2">
    <source>
        <dbReference type="EMBL" id="EDP55731.1"/>
    </source>
</evidence>
<dbReference type="Proteomes" id="UP000001699">
    <property type="component" value="Unassembled WGS sequence"/>
</dbReference>
<name>B0XNA6_ASPFC</name>
<gene>
    <name evidence="2" type="ORF">AFUB_004280</name>
</gene>
<dbReference type="VEuPathDB" id="FungiDB:AFUB_004280"/>
<dbReference type="OrthoDB" id="4492972at2759"/>
<organism evidence="2 3">
    <name type="scientific">Aspergillus fumigatus (strain CBS 144.89 / FGSC A1163 / CEA10)</name>
    <name type="common">Neosartorya fumigata</name>
    <dbReference type="NCBI Taxonomy" id="451804"/>
    <lineage>
        <taxon>Eukaryota</taxon>
        <taxon>Fungi</taxon>
        <taxon>Dikarya</taxon>
        <taxon>Ascomycota</taxon>
        <taxon>Pezizomycotina</taxon>
        <taxon>Eurotiomycetes</taxon>
        <taxon>Eurotiomycetidae</taxon>
        <taxon>Eurotiales</taxon>
        <taxon>Aspergillaceae</taxon>
        <taxon>Aspergillus</taxon>
        <taxon>Aspergillus subgen. Fumigati</taxon>
    </lineage>
</organism>
<feature type="compositionally biased region" description="Basic and acidic residues" evidence="1">
    <location>
        <begin position="130"/>
        <end position="145"/>
    </location>
</feature>
<protein>
    <submittedName>
        <fullName evidence="2">Uncharacterized protein</fullName>
    </submittedName>
</protein>
<evidence type="ECO:0000256" key="1">
    <source>
        <dbReference type="SAM" id="MobiDB-lite"/>
    </source>
</evidence>
<reference evidence="2 3" key="1">
    <citation type="journal article" date="2008" name="PLoS Genet.">
        <title>Genomic islands in the pathogenic filamentous fungus Aspergillus fumigatus.</title>
        <authorList>
            <person name="Fedorova N.D."/>
            <person name="Khaldi N."/>
            <person name="Joardar V.S."/>
            <person name="Maiti R."/>
            <person name="Amedeo P."/>
            <person name="Anderson M.J."/>
            <person name="Crabtree J."/>
            <person name="Silva J.C."/>
            <person name="Badger J.H."/>
            <person name="Albarraq A."/>
            <person name="Angiuoli S."/>
            <person name="Bussey H."/>
            <person name="Bowyer P."/>
            <person name="Cotty P.J."/>
            <person name="Dyer P.S."/>
            <person name="Egan A."/>
            <person name="Galens K."/>
            <person name="Fraser-Liggett C.M."/>
            <person name="Haas B.J."/>
            <person name="Inman J.M."/>
            <person name="Kent R."/>
            <person name="Lemieux S."/>
            <person name="Malavazi I."/>
            <person name="Orvis J."/>
            <person name="Roemer T."/>
            <person name="Ronning C.M."/>
            <person name="Sundaram J.P."/>
            <person name="Sutton G."/>
            <person name="Turner G."/>
            <person name="Venter J.C."/>
            <person name="White O.R."/>
            <person name="Whitty B.R."/>
            <person name="Youngman P."/>
            <person name="Wolfe K.H."/>
            <person name="Goldman G.H."/>
            <person name="Wortman J.R."/>
            <person name="Jiang B."/>
            <person name="Denning D.W."/>
            <person name="Nierman W.C."/>
        </authorList>
    </citation>
    <scope>NUCLEOTIDE SEQUENCE [LARGE SCALE GENOMIC DNA]</scope>
    <source>
        <strain evidence="3">CBS 144.89 / FGSC A1163 / CEA10</strain>
    </source>
</reference>
<dbReference type="HOGENOM" id="CLU_058457_0_0_1"/>
<proteinExistence type="predicted"/>
<sequence length="407" mass="43855">MSITCSTLLTVPFLALVSLPLVFSAYITICLSILTLFLRLLVLYVELCFAIVSNYFVVPTSSKSSLLSFASEPTTPAASPTPKRRSIDHGVTVILPHTSSHRQIAPFSRVRTRPAPARRRNSSISSTGRPDGDHARPAGKEELRRNGVTTPPSALLTLLSGDEDRDFEGVGGWRCPPSARSQGHVSRSASSSSKASLSDEADERAWLSINDRLELPSQPFPLRSHPETADILPWRHSQAASCSPDGRRQRHHHRSATTSLIPSQTRRAPTSPSASRSNRSAGSGARSRGLSPRPRSQDASSLSTYSDFFHAMASAPQAHSQLHLSNSSEVPGGYFAFRPGNGANSSGSAVSTGTTTPVEDRSSTTSRNMGRFMAHYPAGVRYRRRSVSGANLGSQLPNASLSIDRPF</sequence>